<dbReference type="Proteomes" id="UP000093561">
    <property type="component" value="Unassembled WGS sequence"/>
</dbReference>
<sequence>MGEGQNKWPRPWNHLGLSEEAIVLNNPFGIRIQKATWKIVFVDPCGAAANLAFVGDIILSVDDIEFHDSITLIEIMHKSTARASVKLRRNAYSHCRRIQSTIETLIVKCETKLLRAVNVYTLCVHARDLIPPDESDFLGLSVSYDVRERLQVASAKCWSLATIQLRPGDTIKEVNRHAVASKSMPQYWILASMEKNGFVELLIHSNVDQNSVYDCELEMPEDVVTIAAREIQMLRSVSSKQLQEMKTILRKDLPLPKHKISVSICDQISSNFPLRVIMTQKMRQISKYAHFDTQSSPSYINSVTINTKCFGFRACRIDDA</sequence>
<name>A0AAF5RU07_WUCBA</name>
<proteinExistence type="predicted"/>
<protein>
    <recommendedName>
        <fullName evidence="3">PDZ domain-containing protein</fullName>
    </recommendedName>
</protein>
<dbReference type="PANTHER" id="PTHR31327:SF3">
    <property type="entry name" value="PDZ DOMAIN-CONTAINING PROTEIN"/>
    <property type="match status" value="1"/>
</dbReference>
<dbReference type="InterPro" id="IPR040264">
    <property type="entry name" value="T15H9.4-like"/>
</dbReference>
<accession>A0AAF5RU07</accession>
<evidence type="ECO:0000313" key="2">
    <source>
        <dbReference type="WBParaSite" id="mrna-Wban_02363"/>
    </source>
</evidence>
<dbReference type="WBParaSite" id="mrna-Wban_02363">
    <property type="protein sequence ID" value="mrna-Wban_02363"/>
    <property type="gene ID" value="Wban_02363"/>
</dbReference>
<reference evidence="1" key="2">
    <citation type="journal article" date="2016" name="Mol. Ecol.">
        <title>Population genomics of the filarial nematode parasite Wuchereria bancrofti from mosquitoes.</title>
        <authorList>
            <person name="Small S.T."/>
            <person name="Reimer L.J."/>
            <person name="Tisch D.J."/>
            <person name="King C.L."/>
            <person name="Christensen B.M."/>
            <person name="Siba P.M."/>
            <person name="Kazura J.W."/>
            <person name="Serre D."/>
            <person name="Zimmerman P.A."/>
        </authorList>
    </citation>
    <scope>NUCLEOTIDE SEQUENCE</scope>
    <source>
        <strain evidence="1">pt0022</strain>
    </source>
</reference>
<dbReference type="AlphaFoldDB" id="A0AAF5RU07"/>
<dbReference type="PANTHER" id="PTHR31327">
    <property type="entry name" value="SPERM MEIOSIS PDZ DOMAIN CONTAINING PROTEINS-RELATED"/>
    <property type="match status" value="1"/>
</dbReference>
<organism evidence="1 2">
    <name type="scientific">Wuchereria bancrofti</name>
    <dbReference type="NCBI Taxonomy" id="6293"/>
    <lineage>
        <taxon>Eukaryota</taxon>
        <taxon>Metazoa</taxon>
        <taxon>Ecdysozoa</taxon>
        <taxon>Nematoda</taxon>
        <taxon>Chromadorea</taxon>
        <taxon>Rhabditida</taxon>
        <taxon>Spirurina</taxon>
        <taxon>Spiruromorpha</taxon>
        <taxon>Filarioidea</taxon>
        <taxon>Onchocercidae</taxon>
        <taxon>Wuchereria</taxon>
    </lineage>
</organism>
<reference evidence="1" key="1">
    <citation type="submission" date="2015-03" db="EMBL/GenBank/DDBJ databases">
        <title>Wuchereria bancrofti Genome Sequencing Papua New Guinea Strain.</title>
        <authorList>
            <person name="Small S.T."/>
            <person name="Serre D."/>
            <person name="Zimmerman P.A."/>
        </authorList>
    </citation>
    <scope>NUCLEOTIDE SEQUENCE [LARGE SCALE GENOMIC DNA]</scope>
    <source>
        <strain evidence="1">pt0022</strain>
    </source>
</reference>
<reference evidence="2" key="3">
    <citation type="submission" date="2024-02" db="UniProtKB">
        <authorList>
            <consortium name="WormBaseParasite"/>
        </authorList>
    </citation>
    <scope>IDENTIFICATION</scope>
    <source>
        <strain evidence="2">pt0022</strain>
    </source>
</reference>
<evidence type="ECO:0000313" key="1">
    <source>
        <dbReference type="Proteomes" id="UP000093561"/>
    </source>
</evidence>
<evidence type="ECO:0008006" key="3">
    <source>
        <dbReference type="Google" id="ProtNLM"/>
    </source>
</evidence>